<comment type="caution">
    <text evidence="4">The sequence shown here is derived from an EMBL/GenBank/DDBJ whole genome shotgun (WGS) entry which is preliminary data.</text>
</comment>
<dbReference type="PANTHER" id="PTHR35317">
    <property type="entry name" value="OS04G0629600 PROTEIN"/>
    <property type="match status" value="1"/>
</dbReference>
<dbReference type="OrthoDB" id="5378265at2759"/>
<dbReference type="InterPro" id="IPR001878">
    <property type="entry name" value="Znf_CCHC"/>
</dbReference>
<keyword evidence="1" id="KW-0863">Zinc-finger</keyword>
<feature type="compositionally biased region" description="Basic and acidic residues" evidence="2">
    <location>
        <begin position="213"/>
        <end position="223"/>
    </location>
</feature>
<feature type="compositionally biased region" description="Basic and acidic residues" evidence="2">
    <location>
        <begin position="238"/>
        <end position="270"/>
    </location>
</feature>
<dbReference type="InterPro" id="IPR025724">
    <property type="entry name" value="GAG-pre-integrase_dom"/>
</dbReference>
<dbReference type="Gene3D" id="4.10.60.10">
    <property type="entry name" value="Zinc finger, CCHC-type"/>
    <property type="match status" value="1"/>
</dbReference>
<feature type="non-terminal residue" evidence="4">
    <location>
        <position position="392"/>
    </location>
</feature>
<dbReference type="Proteomes" id="UP000257109">
    <property type="component" value="Unassembled WGS sequence"/>
</dbReference>
<evidence type="ECO:0000256" key="2">
    <source>
        <dbReference type="SAM" id="MobiDB-lite"/>
    </source>
</evidence>
<dbReference type="InterPro" id="IPR036875">
    <property type="entry name" value="Znf_CCHC_sf"/>
</dbReference>
<keyword evidence="5" id="KW-1185">Reference proteome</keyword>
<evidence type="ECO:0000313" key="4">
    <source>
        <dbReference type="EMBL" id="RDX75636.1"/>
    </source>
</evidence>
<protein>
    <recommendedName>
        <fullName evidence="3">CCHC-type domain-containing protein</fullName>
    </recommendedName>
</protein>
<organism evidence="4 5">
    <name type="scientific">Mucuna pruriens</name>
    <name type="common">Velvet bean</name>
    <name type="synonym">Dolichos pruriens</name>
    <dbReference type="NCBI Taxonomy" id="157652"/>
    <lineage>
        <taxon>Eukaryota</taxon>
        <taxon>Viridiplantae</taxon>
        <taxon>Streptophyta</taxon>
        <taxon>Embryophyta</taxon>
        <taxon>Tracheophyta</taxon>
        <taxon>Spermatophyta</taxon>
        <taxon>Magnoliopsida</taxon>
        <taxon>eudicotyledons</taxon>
        <taxon>Gunneridae</taxon>
        <taxon>Pentapetalae</taxon>
        <taxon>rosids</taxon>
        <taxon>fabids</taxon>
        <taxon>Fabales</taxon>
        <taxon>Fabaceae</taxon>
        <taxon>Papilionoideae</taxon>
        <taxon>50 kb inversion clade</taxon>
        <taxon>NPAAA clade</taxon>
        <taxon>indigoferoid/millettioid clade</taxon>
        <taxon>Phaseoleae</taxon>
        <taxon>Mucuna</taxon>
    </lineage>
</organism>
<dbReference type="AlphaFoldDB" id="A0A371FBG7"/>
<accession>A0A371FBG7</accession>
<dbReference type="PROSITE" id="PS50158">
    <property type="entry name" value="ZF_CCHC"/>
    <property type="match status" value="1"/>
</dbReference>
<gene>
    <name evidence="4" type="ORF">CR513_44465</name>
</gene>
<dbReference type="EMBL" id="QJKJ01009771">
    <property type="protein sequence ID" value="RDX75636.1"/>
    <property type="molecule type" value="Genomic_DNA"/>
</dbReference>
<dbReference type="SUPFAM" id="SSF57756">
    <property type="entry name" value="Retrovirus zinc finger-like domains"/>
    <property type="match status" value="1"/>
</dbReference>
<feature type="region of interest" description="Disordered" evidence="2">
    <location>
        <begin position="207"/>
        <end position="270"/>
    </location>
</feature>
<keyword evidence="1" id="KW-0479">Metal-binding</keyword>
<dbReference type="GO" id="GO:0003676">
    <property type="term" value="F:nucleic acid binding"/>
    <property type="evidence" value="ECO:0007669"/>
    <property type="project" value="InterPro"/>
</dbReference>
<dbReference type="Pfam" id="PF14223">
    <property type="entry name" value="Retrotran_gag_2"/>
    <property type="match status" value="1"/>
</dbReference>
<proteinExistence type="predicted"/>
<evidence type="ECO:0000313" key="5">
    <source>
        <dbReference type="Proteomes" id="UP000257109"/>
    </source>
</evidence>
<reference evidence="4" key="1">
    <citation type="submission" date="2018-05" db="EMBL/GenBank/DDBJ databases">
        <title>Draft genome of Mucuna pruriens seed.</title>
        <authorList>
            <person name="Nnadi N.E."/>
            <person name="Vos R."/>
            <person name="Hasami M.H."/>
            <person name="Devisetty U.K."/>
            <person name="Aguiy J.C."/>
        </authorList>
    </citation>
    <scope>NUCLEOTIDE SEQUENCE [LARGE SCALE GENOMIC DNA]</scope>
    <source>
        <strain evidence="4">JCA_2017</strain>
    </source>
</reference>
<evidence type="ECO:0000259" key="3">
    <source>
        <dbReference type="PROSITE" id="PS50158"/>
    </source>
</evidence>
<dbReference type="Pfam" id="PF13976">
    <property type="entry name" value="gag_pre-integrs"/>
    <property type="match status" value="1"/>
</dbReference>
<feature type="domain" description="CCHC-type" evidence="3">
    <location>
        <begin position="281"/>
        <end position="295"/>
    </location>
</feature>
<dbReference type="PANTHER" id="PTHR35317:SF28">
    <property type="entry name" value="ZINC FINGER, CCHC-TYPE, RIBONUCLEASE H-LIKE DOMAIN, GAG-PRE-INTEGRASE DOMAIN PROTEIN-RELATED"/>
    <property type="match status" value="1"/>
</dbReference>
<dbReference type="GO" id="GO:0008270">
    <property type="term" value="F:zinc ion binding"/>
    <property type="evidence" value="ECO:0007669"/>
    <property type="project" value="UniProtKB-KW"/>
</dbReference>
<feature type="non-terminal residue" evidence="4">
    <location>
        <position position="1"/>
    </location>
</feature>
<sequence length="392" mass="45363">MMSDNMSLFQFSRLTNGNYNNWCRCMKALLGSQDAWEVVEKGYTLPEDETILSQHQKEILVQTKKEGSTSTYLHLSTSTYLLASTSKEAWEILKTSLQGVDKVKKVRLQTLRGEFESLRMKESESISDFGNRVMTVVNQMKHYGENMENIRVVEKILRSLTIKFDFVVCAIEESKDLESMTVDQLMGSLQAYEERFKRRHEEPLEQVLNVKASLKENGGEKYQRGRGRGRSQGRGGRGRRENHDNFYETERSDQPTKGRGKEGGNFRRTNERRYDKSNVECYNCHKYGHFSWECRTNVEEKANLVGDKEEDEEPTLLLAHQNSNLVAKVSMSRNRMFMLSIKTNEAKCLKASIKDEAWCWHMRFGHLNFGALKALGDEKMVKGMPHINHPNQ</sequence>
<evidence type="ECO:0000256" key="1">
    <source>
        <dbReference type="PROSITE-ProRule" id="PRU00047"/>
    </source>
</evidence>
<keyword evidence="1" id="KW-0862">Zinc</keyword>
<name>A0A371FBG7_MUCPR</name>